<organism evidence="4 5">
    <name type="scientific">Chitinophaga eiseniae</name>
    <dbReference type="NCBI Taxonomy" id="634771"/>
    <lineage>
        <taxon>Bacteria</taxon>
        <taxon>Pseudomonadati</taxon>
        <taxon>Bacteroidota</taxon>
        <taxon>Chitinophagia</taxon>
        <taxon>Chitinophagales</taxon>
        <taxon>Chitinophagaceae</taxon>
        <taxon>Chitinophaga</taxon>
    </lineage>
</organism>
<dbReference type="OrthoDB" id="643766at2"/>
<evidence type="ECO:0000313" key="4">
    <source>
        <dbReference type="EMBL" id="SKA34053.1"/>
    </source>
</evidence>
<gene>
    <name evidence="4" type="ORF">SAMN04488128_103942</name>
</gene>
<dbReference type="Pfam" id="PF16344">
    <property type="entry name" value="FecR_C"/>
    <property type="match status" value="1"/>
</dbReference>
<dbReference type="InterPro" id="IPR032508">
    <property type="entry name" value="FecR_C"/>
</dbReference>
<sequence length="347" mass="39222">MKAERILELMARKAGRAASREELEELEQLLAQSPDYRFMENVLDTMEAPAPETAVILDGWEKIETVLQTQTQAQTPETPVISARRPYWWAAAAVLLAAVGAGMWWMARKKQPAALALQQISAPMGSTIKALLPDGTQVWINAGSQITYDARFAGNSRDVNVTGEVFFDVARDDNKPFIVHSDNLAIQVLGTSFNVKAYGDDQKAEVAVITGKVQVMMRNSPEKKVVLLPREKLVLSLNQQTIIHEDDSIQHVNFRVQELASSKDPGLVMETAWRQRKLAFMNETFAEVARKMERQFNVNIVFEDETLKKEILSGVFEKEDVNKALRLLQMTTGFHYRIVQRQVYLSR</sequence>
<reference evidence="5" key="1">
    <citation type="submission" date="2017-02" db="EMBL/GenBank/DDBJ databases">
        <authorList>
            <person name="Varghese N."/>
            <person name="Submissions S."/>
        </authorList>
    </citation>
    <scope>NUCLEOTIDE SEQUENCE [LARGE SCALE GENOMIC DNA]</scope>
    <source>
        <strain evidence="5">DSM 22224</strain>
    </source>
</reference>
<evidence type="ECO:0000256" key="1">
    <source>
        <dbReference type="SAM" id="Phobius"/>
    </source>
</evidence>
<dbReference type="PIRSF" id="PIRSF018266">
    <property type="entry name" value="FecR"/>
    <property type="match status" value="1"/>
</dbReference>
<feature type="domain" description="FecR protein" evidence="2">
    <location>
        <begin position="119"/>
        <end position="214"/>
    </location>
</feature>
<dbReference type="PANTHER" id="PTHR30273">
    <property type="entry name" value="PERIPLASMIC SIGNAL SENSOR AND SIGMA FACTOR ACTIVATOR FECR-RELATED"/>
    <property type="match status" value="1"/>
</dbReference>
<proteinExistence type="predicted"/>
<keyword evidence="1" id="KW-0472">Membrane</keyword>
<dbReference type="EMBL" id="FUWZ01000003">
    <property type="protein sequence ID" value="SKA34053.1"/>
    <property type="molecule type" value="Genomic_DNA"/>
</dbReference>
<evidence type="ECO:0000313" key="5">
    <source>
        <dbReference type="Proteomes" id="UP000190367"/>
    </source>
</evidence>
<accession>A0A1T4T0R9</accession>
<dbReference type="GO" id="GO:0016989">
    <property type="term" value="F:sigma factor antagonist activity"/>
    <property type="evidence" value="ECO:0007669"/>
    <property type="project" value="TreeGrafter"/>
</dbReference>
<protein>
    <submittedName>
        <fullName evidence="4">Ferric-dicitrate binding protein FerR, regulates iron transport through sigma-19</fullName>
    </submittedName>
</protein>
<dbReference type="AlphaFoldDB" id="A0A1T4T0R9"/>
<feature type="transmembrane region" description="Helical" evidence="1">
    <location>
        <begin position="87"/>
        <end position="107"/>
    </location>
</feature>
<dbReference type="Gene3D" id="2.60.120.1440">
    <property type="match status" value="1"/>
</dbReference>
<keyword evidence="5" id="KW-1185">Reference proteome</keyword>
<name>A0A1T4T0R9_9BACT</name>
<keyword evidence="1" id="KW-1133">Transmembrane helix</keyword>
<dbReference type="Proteomes" id="UP000190367">
    <property type="component" value="Unassembled WGS sequence"/>
</dbReference>
<dbReference type="InterPro" id="IPR012373">
    <property type="entry name" value="Ferrdict_sens_TM"/>
</dbReference>
<dbReference type="RefSeq" id="WP_159456129.1">
    <property type="nucleotide sequence ID" value="NZ_FUWZ01000003.1"/>
</dbReference>
<keyword evidence="1" id="KW-0812">Transmembrane</keyword>
<evidence type="ECO:0000259" key="3">
    <source>
        <dbReference type="Pfam" id="PF16344"/>
    </source>
</evidence>
<dbReference type="PANTHER" id="PTHR30273:SF2">
    <property type="entry name" value="PROTEIN FECR"/>
    <property type="match status" value="1"/>
</dbReference>
<evidence type="ECO:0000259" key="2">
    <source>
        <dbReference type="Pfam" id="PF04773"/>
    </source>
</evidence>
<dbReference type="STRING" id="634771.SAMN04488128_103942"/>
<dbReference type="Pfam" id="PF04773">
    <property type="entry name" value="FecR"/>
    <property type="match status" value="1"/>
</dbReference>
<dbReference type="Gene3D" id="3.55.50.30">
    <property type="match status" value="1"/>
</dbReference>
<feature type="domain" description="Protein FecR C-terminal" evidence="3">
    <location>
        <begin position="277"/>
        <end position="344"/>
    </location>
</feature>
<dbReference type="InterPro" id="IPR006860">
    <property type="entry name" value="FecR"/>
</dbReference>
<dbReference type="FunFam" id="2.60.120.1440:FF:000001">
    <property type="entry name" value="Putative anti-sigma factor"/>
    <property type="match status" value="1"/>
</dbReference>